<dbReference type="EMBL" id="AGNL01034547">
    <property type="protein sequence ID" value="EJK55210.1"/>
    <property type="molecule type" value="Genomic_DNA"/>
</dbReference>
<feature type="compositionally biased region" description="Polar residues" evidence="2">
    <location>
        <begin position="1482"/>
        <end position="1496"/>
    </location>
</feature>
<evidence type="ECO:0000313" key="4">
    <source>
        <dbReference type="EMBL" id="EJK55210.1"/>
    </source>
</evidence>
<feature type="compositionally biased region" description="Basic and acidic residues" evidence="2">
    <location>
        <begin position="1372"/>
        <end position="1389"/>
    </location>
</feature>
<keyword evidence="5" id="KW-1185">Reference proteome</keyword>
<keyword evidence="3" id="KW-0732">Signal</keyword>
<comment type="caution">
    <text evidence="4">The sequence shown here is derived from an EMBL/GenBank/DDBJ whole genome shotgun (WGS) entry which is preliminary data.</text>
</comment>
<feature type="compositionally biased region" description="Polar residues" evidence="2">
    <location>
        <begin position="1738"/>
        <end position="1747"/>
    </location>
</feature>
<dbReference type="PANTHER" id="PTHR33219">
    <property type="entry name" value="YLMG HOMOLOG PROTEIN 2, CHLOROPLASTIC"/>
    <property type="match status" value="1"/>
</dbReference>
<feature type="compositionally biased region" description="Polar residues" evidence="2">
    <location>
        <begin position="1577"/>
        <end position="1592"/>
    </location>
</feature>
<feature type="compositionally biased region" description="Polar residues" evidence="2">
    <location>
        <begin position="590"/>
        <end position="603"/>
    </location>
</feature>
<feature type="compositionally biased region" description="Basic and acidic residues" evidence="2">
    <location>
        <begin position="1564"/>
        <end position="1574"/>
    </location>
</feature>
<feature type="region of interest" description="Disordered" evidence="2">
    <location>
        <begin position="679"/>
        <end position="706"/>
    </location>
</feature>
<protein>
    <submittedName>
        <fullName evidence="4">Uncharacterized protein</fullName>
    </submittedName>
</protein>
<organism evidence="4 5">
    <name type="scientific">Thalassiosira oceanica</name>
    <name type="common">Marine diatom</name>
    <dbReference type="NCBI Taxonomy" id="159749"/>
    <lineage>
        <taxon>Eukaryota</taxon>
        <taxon>Sar</taxon>
        <taxon>Stramenopiles</taxon>
        <taxon>Ochrophyta</taxon>
        <taxon>Bacillariophyta</taxon>
        <taxon>Coscinodiscophyceae</taxon>
        <taxon>Thalassiosirophycidae</taxon>
        <taxon>Thalassiosirales</taxon>
        <taxon>Thalassiosiraceae</taxon>
        <taxon>Thalassiosira</taxon>
    </lineage>
</organism>
<dbReference type="PANTHER" id="PTHR33219:SF14">
    <property type="entry name" value="PROTEIN COFACTOR ASSEMBLY OF COMPLEX C SUBUNIT B CCB3, CHLOROPLASTIC-RELATED"/>
    <property type="match status" value="1"/>
</dbReference>
<proteinExistence type="predicted"/>
<gene>
    <name evidence="4" type="ORF">THAOC_25079</name>
</gene>
<feature type="coiled-coil region" evidence="1">
    <location>
        <begin position="1106"/>
        <end position="1140"/>
    </location>
</feature>
<feature type="region of interest" description="Disordered" evidence="2">
    <location>
        <begin position="184"/>
        <end position="273"/>
    </location>
</feature>
<feature type="compositionally biased region" description="Polar residues" evidence="2">
    <location>
        <begin position="1633"/>
        <end position="1658"/>
    </location>
</feature>
<feature type="compositionally biased region" description="Basic and acidic residues" evidence="2">
    <location>
        <begin position="187"/>
        <end position="206"/>
    </location>
</feature>
<sequence>MARFLLLLGLIISTASASIFLPGQHSSATSLPDSARSSLSEHAFHQTRSINRALQNRRLTNDGRLRHPLAIAIPGNSVAEQVVVGGFGNFISIYNTVITARILLSWFPQAQGIGALQPVYQITDPYLNLFRGIIPPIFGLDLSPILAFVTLNLLQSSAVSLAAEIPQEMKKKYAQKRKGWGMAVMRGQDKLSMRPDQIRGDREKGSEGQGTPRRRQARKANHATNQIKSNQIKSSGGPNKQGIKGTLKQKGKKRGKEHAAAPGRPGTLYRQSSAGKKLSHGTAQLLLAVGHRCRQSRQCFGPQGYEAGVGIVFLHVGICAAFAPPTSSLTRAKFQRYEPQGAIQVFASGNKENTSEPTGGSNPASQLVVSWLMTHLPTLSSSDLQLYSTYLLNDGYHTVDQLNKINSGGKSGRIEDLYFMKKGHRRLLMKKIGLINGLKNSGANRLHDEGNVSSNERSTEMRPTSIDDEFLPEKFPNPQISSNDEEKIDEEIAFLDEDLDVDMEPVAKTDFSSQSMTDFRTPYGGRTTDFYAERRMKLDKQRGPKGGSSFGVRASAMKKTDAKNSRVNATKQEKRQIKIDKPSVQKVARKQSTVSSGRATPNAKTDGVEMDGANIHQDEPNDESAEDESSTIYQNEPGSTIEERLEHPSLMAESSNDESDRFEQYINYDFDERIEEEFTSSDDFAARSLTMNDFRNDSDSSKSSRRLEELRRVFLERMAKSKSNLIDKRKAGDKVGASSQDKGSYSYQDHEHLEDFEVQYLSMNEFKDDSGATDKGSRRIDDLKRELIERRQAREEKQPPDDDFVLDDFKSRYRNLEVAREDWSTADKGQRRVDELKREFARRLKQRRASDSAGAIDDEIVLDDLESRYRALGGSANDRGPPDKGAMRIKAMQADFLIRSKDTSSAGDSEGCDDEELLDDFVMRSNKARGSANAAERSAADSIRAERRLKELREYAEALQAQLSYDEEEYLDDFEARYRSFSSANEDDGGSTVSKKAERRLAKLKIEALRNAASVDEVAHLLQETKTKVDETHLKTERSASKADEAIRIDLLQTPVFEGSLIDSKERKRLNDFQELAMQLAKAANETTPQSSSKSIRPKSNELRRLEELEKHYAQRQATRKAKEERLKEQQKIAQEQLRLRRKTYHSSTVAEAIPTDNFFEERPLATSLSTTLPPTNANASKVTAKRMKGRSSVQATGAEQRRVVDAIDEYVDITRNNVPEREMSRSLSTTMLPTEQAVMAENQLSRGEQDEIGAIRDDGSSSFDITRGILFSDRDNQSLSTTMLPANTRETIRAAVVSRALGALGKRSSKMMARRSDAEDDEYLGSDSKSASNKGNESVAINRTRATPSSSSDDTDDTLDRVQGLSDEEKELIRNLRTRQREVRDYSEKTAPAPKNSREDVEEDEYFDITAQSDSAFTPQDKSDMNSRRPSAEALYQKFQSRSPPRPLPKNREDNRVSDCEESYYDITQSSFPEERRDRSIFSTLEQSEMNTRSPPRNFGGPKWSRLVSSESEGGYFDVTRALFADERPSSSVNTGTRKKLTTGGTFEEEKATLSGNSQPNQDRTDRTAEERPAASINSGTKKEPITTNGPTEGKRTANGSDPTLNVKYKSTEKPGDAAIVDIAKALFAKQRPSQLVNSGTKKDLTTTGTFEESQNARAKLDDFVGDLSPQGAAFSSERPSWMGNTEQSSTKTKSVDEKQRSSPTDDVSDSVDITRQPFSKKIGPEDSVERRGAATTFIQQEQDASLTPEYRYMTEKNFSRDRDSLIGKPSVRRKPNVEDNKYLDSPQFSSDLSPSSERKSSATSYVWSQGLGKGHLDTPKPFEKDLDLVPPNPTSYRSPEKPNRESVRERRSSNARSPNRSRSDAQVFGSRVDMKSSNTSGARFKRSSDIPPEQKRTRDYYDITTNPLSSRERMVQTERRKDLPTPQRGKRNTDGLEFRNESLSSASHEANKRNARDKQLPFGMGKSVAKPIETEPSSSAESSYEEVMQWLLTKLPGLGEENAVSYFNRLLEEGFDSNEMLGHIERDDLEFMSEEHIMSIFDQDNTDVDADNSRR</sequence>
<dbReference type="Proteomes" id="UP000266841">
    <property type="component" value="Unassembled WGS sequence"/>
</dbReference>
<feature type="region of interest" description="Disordered" evidence="2">
    <location>
        <begin position="1525"/>
        <end position="1616"/>
    </location>
</feature>
<feature type="compositionally biased region" description="Basic and acidic residues" evidence="2">
    <location>
        <begin position="1933"/>
        <end position="1942"/>
    </location>
</feature>
<feature type="compositionally biased region" description="Basic and acidic residues" evidence="2">
    <location>
        <begin position="1724"/>
        <end position="1734"/>
    </location>
</feature>
<evidence type="ECO:0000256" key="1">
    <source>
        <dbReference type="SAM" id="Coils"/>
    </source>
</evidence>
<dbReference type="GO" id="GO:0016020">
    <property type="term" value="C:membrane"/>
    <property type="evidence" value="ECO:0007669"/>
    <property type="project" value="InterPro"/>
</dbReference>
<feature type="compositionally biased region" description="Basic and acidic residues" evidence="2">
    <location>
        <begin position="1816"/>
        <end position="1829"/>
    </location>
</feature>
<feature type="compositionally biased region" description="Basic residues" evidence="2">
    <location>
        <begin position="247"/>
        <end position="256"/>
    </location>
</feature>
<feature type="compositionally biased region" description="Polar residues" evidence="2">
    <location>
        <begin position="1328"/>
        <end position="1349"/>
    </location>
</feature>
<feature type="compositionally biased region" description="Basic and acidic residues" evidence="2">
    <location>
        <begin position="1754"/>
        <end position="1767"/>
    </location>
</feature>
<feature type="compositionally biased region" description="Basic and acidic residues" evidence="2">
    <location>
        <begin position="1422"/>
        <end position="1432"/>
    </location>
</feature>
<feature type="coiled-coil region" evidence="1">
    <location>
        <begin position="942"/>
        <end position="969"/>
    </location>
</feature>
<name>K0RQ89_THAOC</name>
<feature type="compositionally biased region" description="Polar residues" evidence="2">
    <location>
        <begin position="1411"/>
        <end position="1421"/>
    </location>
</feature>
<feature type="compositionally biased region" description="Polar residues" evidence="2">
    <location>
        <begin position="737"/>
        <end position="747"/>
    </location>
</feature>
<feature type="region of interest" description="Disordered" evidence="2">
    <location>
        <begin position="1632"/>
        <end position="1962"/>
    </location>
</feature>
<feature type="compositionally biased region" description="Acidic residues" evidence="2">
    <location>
        <begin position="620"/>
        <end position="629"/>
    </location>
</feature>
<dbReference type="InterPro" id="IPR003425">
    <property type="entry name" value="CCB3/YggT"/>
</dbReference>
<feature type="compositionally biased region" description="Basic and acidic residues" evidence="2">
    <location>
        <begin position="1951"/>
        <end position="1961"/>
    </location>
</feature>
<feature type="compositionally biased region" description="Basic residues" evidence="2">
    <location>
        <begin position="212"/>
        <end position="221"/>
    </location>
</feature>
<feature type="signal peptide" evidence="3">
    <location>
        <begin position="1"/>
        <end position="17"/>
    </location>
</feature>
<dbReference type="OrthoDB" id="2066at2759"/>
<feature type="compositionally biased region" description="Basic and acidic residues" evidence="2">
    <location>
        <begin position="1840"/>
        <end position="1854"/>
    </location>
</feature>
<reference evidence="4 5" key="1">
    <citation type="journal article" date="2012" name="Genome Biol.">
        <title>Genome and low-iron response of an oceanic diatom adapted to chronic iron limitation.</title>
        <authorList>
            <person name="Lommer M."/>
            <person name="Specht M."/>
            <person name="Roy A.S."/>
            <person name="Kraemer L."/>
            <person name="Andreson R."/>
            <person name="Gutowska M.A."/>
            <person name="Wolf J."/>
            <person name="Bergner S.V."/>
            <person name="Schilhabel M.B."/>
            <person name="Klostermeier U.C."/>
            <person name="Beiko R.G."/>
            <person name="Rosenstiel P."/>
            <person name="Hippler M."/>
            <person name="Laroche J."/>
        </authorList>
    </citation>
    <scope>NUCLEOTIDE SEQUENCE [LARGE SCALE GENOMIC DNA]</scope>
    <source>
        <strain evidence="4 5">CCMP1005</strain>
    </source>
</reference>
<feature type="compositionally biased region" description="Basic and acidic residues" evidence="2">
    <location>
        <begin position="571"/>
        <end position="583"/>
    </location>
</feature>
<keyword evidence="1" id="KW-0175">Coiled coil</keyword>
<feature type="compositionally biased region" description="Basic and acidic residues" evidence="2">
    <location>
        <begin position="1888"/>
        <end position="1903"/>
    </location>
</feature>
<feature type="compositionally biased region" description="Polar residues" evidence="2">
    <location>
        <begin position="1684"/>
        <end position="1694"/>
    </location>
</feature>
<evidence type="ECO:0000256" key="3">
    <source>
        <dbReference type="SAM" id="SignalP"/>
    </source>
</evidence>
<feature type="compositionally biased region" description="Polar residues" evidence="2">
    <location>
        <begin position="222"/>
        <end position="238"/>
    </location>
</feature>
<feature type="region of interest" description="Disordered" evidence="2">
    <location>
        <begin position="540"/>
        <end position="664"/>
    </location>
</feature>
<dbReference type="Pfam" id="PF02325">
    <property type="entry name" value="CCB3_YggT"/>
    <property type="match status" value="1"/>
</dbReference>
<evidence type="ECO:0000256" key="2">
    <source>
        <dbReference type="SAM" id="MobiDB-lite"/>
    </source>
</evidence>
<feature type="compositionally biased region" description="Low complexity" evidence="2">
    <location>
        <begin position="1785"/>
        <end position="1797"/>
    </location>
</feature>
<feature type="region of interest" description="Disordered" evidence="2">
    <location>
        <begin position="1306"/>
        <end position="1507"/>
    </location>
</feature>
<feature type="compositionally biased region" description="Basic and acidic residues" evidence="2">
    <location>
        <begin position="1451"/>
        <end position="1460"/>
    </location>
</feature>
<feature type="compositionally biased region" description="Basic and acidic residues" evidence="2">
    <location>
        <begin position="1912"/>
        <end position="1925"/>
    </location>
</feature>
<feature type="region of interest" description="Disordered" evidence="2">
    <location>
        <begin position="1170"/>
        <end position="1197"/>
    </location>
</feature>
<dbReference type="eggNOG" id="ENOG502S5F2">
    <property type="taxonomic scope" value="Eukaryota"/>
</dbReference>
<feature type="chain" id="PRO_5003837223" evidence="3">
    <location>
        <begin position="18"/>
        <end position="2057"/>
    </location>
</feature>
<feature type="compositionally biased region" description="Basic and acidic residues" evidence="2">
    <location>
        <begin position="694"/>
        <end position="706"/>
    </location>
</feature>
<evidence type="ECO:0000313" key="5">
    <source>
        <dbReference type="Proteomes" id="UP000266841"/>
    </source>
</evidence>
<accession>K0RQ89</accession>
<feature type="region of interest" description="Disordered" evidence="2">
    <location>
        <begin position="725"/>
        <end position="749"/>
    </location>
</feature>